<dbReference type="PROSITE" id="PS51257">
    <property type="entry name" value="PROKAR_LIPOPROTEIN"/>
    <property type="match status" value="1"/>
</dbReference>
<dbReference type="Pfam" id="PF01839">
    <property type="entry name" value="FG-GAP"/>
    <property type="match status" value="1"/>
</dbReference>
<feature type="signal peptide" evidence="3">
    <location>
        <begin position="1"/>
        <end position="29"/>
    </location>
</feature>
<feature type="compositionally biased region" description="Basic and acidic residues" evidence="2">
    <location>
        <begin position="315"/>
        <end position="333"/>
    </location>
</feature>
<organism evidence="4 5">
    <name type="scientific">Nocardiopsis tropica</name>
    <dbReference type="NCBI Taxonomy" id="109330"/>
    <lineage>
        <taxon>Bacteria</taxon>
        <taxon>Bacillati</taxon>
        <taxon>Actinomycetota</taxon>
        <taxon>Actinomycetes</taxon>
        <taxon>Streptosporangiales</taxon>
        <taxon>Nocardiopsidaceae</taxon>
        <taxon>Nocardiopsis</taxon>
    </lineage>
</organism>
<name>A0ABV1ZS03_9ACTN</name>
<evidence type="ECO:0000313" key="5">
    <source>
        <dbReference type="Proteomes" id="UP001432401"/>
    </source>
</evidence>
<evidence type="ECO:0000256" key="2">
    <source>
        <dbReference type="SAM" id="MobiDB-lite"/>
    </source>
</evidence>
<keyword evidence="1 3" id="KW-0732">Signal</keyword>
<keyword evidence="5" id="KW-1185">Reference proteome</keyword>
<feature type="compositionally biased region" description="Low complexity" evidence="2">
    <location>
        <begin position="26"/>
        <end position="42"/>
    </location>
</feature>
<dbReference type="SUPFAM" id="SSF69318">
    <property type="entry name" value="Integrin alpha N-terminal domain"/>
    <property type="match status" value="2"/>
</dbReference>
<dbReference type="RefSeq" id="WP_352982752.1">
    <property type="nucleotide sequence ID" value="NZ_JBEQNA010000001.1"/>
</dbReference>
<evidence type="ECO:0000256" key="3">
    <source>
        <dbReference type="SAM" id="SignalP"/>
    </source>
</evidence>
<evidence type="ECO:0000313" key="4">
    <source>
        <dbReference type="EMBL" id="MES0833129.1"/>
    </source>
</evidence>
<comment type="caution">
    <text evidence="4">The sequence shown here is derived from an EMBL/GenBank/DDBJ whole genome shotgun (WGS) entry which is preliminary data.</text>
</comment>
<protein>
    <submittedName>
        <fullName evidence="4">VCBS repeat-containing protein</fullName>
    </submittedName>
</protein>
<feature type="region of interest" description="Disordered" evidence="2">
    <location>
        <begin position="308"/>
        <end position="334"/>
    </location>
</feature>
<feature type="region of interest" description="Disordered" evidence="2">
    <location>
        <begin position="159"/>
        <end position="196"/>
    </location>
</feature>
<feature type="region of interest" description="Disordered" evidence="2">
    <location>
        <begin position="403"/>
        <end position="429"/>
    </location>
</feature>
<feature type="chain" id="PRO_5047458107" evidence="3">
    <location>
        <begin position="30"/>
        <end position="483"/>
    </location>
</feature>
<dbReference type="InterPro" id="IPR028994">
    <property type="entry name" value="Integrin_alpha_N"/>
</dbReference>
<dbReference type="InterPro" id="IPR013517">
    <property type="entry name" value="FG-GAP"/>
</dbReference>
<feature type="compositionally biased region" description="Low complexity" evidence="2">
    <location>
        <begin position="170"/>
        <end position="187"/>
    </location>
</feature>
<sequence>MPFGRLAVPACVGAILLTGACAGASGAPAAGSSEESAPGASPVPEGRGGDVADDVNGDGFPDLLFLSSYTEDEDEDGLEGDMRLVVVHGSRNGPEPTTRAVFEAGVVGAGASVGGGNRLRPGTADLDGDGYADIPVLTGFSPGSLGASVSTGRPGIVWGGPTGPDPQEEPGPVSVPGGSSGVPGSPVAAPTPGDFDGDGHADLAVAVDSATGADAAELVVLYGPFDREGEPGRTARRPVDPWIGGLVAAPAGPGGGPAPLLVRHGSDGEQPANTLLVTGPGDPAGWDALELLPGSLSAFGDFDGDGETDVAVGDDGTRNDEPGHGTEPDEVDGRMNVYRGPFGTQAPEPLPEPLPVPLTATEPSISYHQRTVAACDLDGDGADTLAVGLAGHGVDLLDEDGGEFSAAGAPPLVRSGPEDGPRGADSPAARTAEAFACADHDADGSDELVLAYDPGVVRSAPVRWWVTDGDADEGAFDSGDFGG</sequence>
<evidence type="ECO:0000256" key="1">
    <source>
        <dbReference type="ARBA" id="ARBA00022729"/>
    </source>
</evidence>
<reference evidence="4 5" key="1">
    <citation type="submission" date="2024-06" db="EMBL/GenBank/DDBJ databases">
        <authorList>
            <person name="Bataeva Y.V."/>
            <person name="Grigorian L.N."/>
            <person name="Solomentsev V.I."/>
        </authorList>
    </citation>
    <scope>NUCLEOTIDE SEQUENCE [LARGE SCALE GENOMIC DNA]</scope>
    <source>
        <strain evidence="5">SCPM-O-B-12605 (RCAM04882)</strain>
    </source>
</reference>
<accession>A0ABV1ZS03</accession>
<feature type="region of interest" description="Disordered" evidence="2">
    <location>
        <begin position="26"/>
        <end position="54"/>
    </location>
</feature>
<dbReference type="Gene3D" id="2.130.10.130">
    <property type="entry name" value="Integrin alpha, N-terminal"/>
    <property type="match status" value="2"/>
</dbReference>
<gene>
    <name evidence="4" type="ORF">ABUK86_05045</name>
</gene>
<proteinExistence type="predicted"/>
<dbReference type="Proteomes" id="UP001432401">
    <property type="component" value="Unassembled WGS sequence"/>
</dbReference>
<dbReference type="EMBL" id="JBEQNB010000002">
    <property type="protein sequence ID" value="MES0833129.1"/>
    <property type="molecule type" value="Genomic_DNA"/>
</dbReference>